<comment type="caution">
    <text evidence="1">The sequence shown here is derived from an EMBL/GenBank/DDBJ whole genome shotgun (WGS) entry which is preliminary data.</text>
</comment>
<dbReference type="AlphaFoldDB" id="A0AAE3ZPQ4"/>
<evidence type="ECO:0000313" key="1">
    <source>
        <dbReference type="EMBL" id="MDR7322626.1"/>
    </source>
</evidence>
<keyword evidence="2" id="KW-1185">Reference proteome</keyword>
<organism evidence="1 2">
    <name type="scientific">Catenuloplanes niger</name>
    <dbReference type="NCBI Taxonomy" id="587534"/>
    <lineage>
        <taxon>Bacteria</taxon>
        <taxon>Bacillati</taxon>
        <taxon>Actinomycetota</taxon>
        <taxon>Actinomycetes</taxon>
        <taxon>Micromonosporales</taxon>
        <taxon>Micromonosporaceae</taxon>
        <taxon>Catenuloplanes</taxon>
    </lineage>
</organism>
<evidence type="ECO:0000313" key="2">
    <source>
        <dbReference type="Proteomes" id="UP001183629"/>
    </source>
</evidence>
<dbReference type="RefSeq" id="WP_310413295.1">
    <property type="nucleotide sequence ID" value="NZ_JAVDYC010000001.1"/>
</dbReference>
<proteinExistence type="predicted"/>
<dbReference type="Proteomes" id="UP001183629">
    <property type="component" value="Unassembled WGS sequence"/>
</dbReference>
<name>A0AAE3ZPQ4_9ACTN</name>
<dbReference type="EMBL" id="JAVDYC010000001">
    <property type="protein sequence ID" value="MDR7322626.1"/>
    <property type="molecule type" value="Genomic_DNA"/>
</dbReference>
<accession>A0AAE3ZPQ4</accession>
<sequence>MVDEKPPVANSRCVQLAAISILRRCFIITTEPIVEQHPTEGMDSSATDEPLTAMLVDQAPE</sequence>
<gene>
    <name evidence="1" type="ORF">J2S44_002876</name>
</gene>
<reference evidence="1 2" key="1">
    <citation type="submission" date="2023-07" db="EMBL/GenBank/DDBJ databases">
        <title>Sequencing the genomes of 1000 actinobacteria strains.</title>
        <authorList>
            <person name="Klenk H.-P."/>
        </authorList>
    </citation>
    <scope>NUCLEOTIDE SEQUENCE [LARGE SCALE GENOMIC DNA]</scope>
    <source>
        <strain evidence="1 2">DSM 44711</strain>
    </source>
</reference>
<protein>
    <submittedName>
        <fullName evidence="1">Uncharacterized protein</fullName>
    </submittedName>
</protein>